<evidence type="ECO:0008006" key="5">
    <source>
        <dbReference type="Google" id="ProtNLM"/>
    </source>
</evidence>
<dbReference type="PANTHER" id="PTHR34822:SF1">
    <property type="entry name" value="GRPB FAMILY PROTEIN"/>
    <property type="match status" value="1"/>
</dbReference>
<name>A0A1Y0BWR5_9MYCO</name>
<dbReference type="PANTHER" id="PTHR34822">
    <property type="entry name" value="GRPB DOMAIN PROTEIN (AFU_ORTHOLOGUE AFUA_1G01530)"/>
    <property type="match status" value="1"/>
</dbReference>
<accession>A0A1Y0BWR5</accession>
<gene>
    <name evidence="3" type="ORF">BTO20_00840</name>
</gene>
<keyword evidence="2" id="KW-0173">Coenzyme A biosynthesis</keyword>
<reference evidence="3 4" key="1">
    <citation type="submission" date="2017-04" db="EMBL/GenBank/DDBJ databases">
        <title>Whole Genome Sequence of 1,4-Dioxane Degrading Bacterium Mycobacterium dioxanotrophicus PH-06.</title>
        <authorList>
            <person name="He Y."/>
        </authorList>
    </citation>
    <scope>NUCLEOTIDE SEQUENCE [LARGE SCALE GENOMIC DNA]</scope>
    <source>
        <strain evidence="3 4">PH-06</strain>
    </source>
</reference>
<evidence type="ECO:0000313" key="4">
    <source>
        <dbReference type="Proteomes" id="UP000195331"/>
    </source>
</evidence>
<dbReference type="InterPro" id="IPR043519">
    <property type="entry name" value="NT_sf"/>
</dbReference>
<dbReference type="AlphaFoldDB" id="A0A1Y0BWR5"/>
<dbReference type="OrthoDB" id="9799092at2"/>
<dbReference type="Proteomes" id="UP000195331">
    <property type="component" value="Chromosome"/>
</dbReference>
<proteinExistence type="predicted"/>
<dbReference type="KEGG" id="mdx:BTO20_00840"/>
<keyword evidence="1" id="KW-0418">Kinase</keyword>
<evidence type="ECO:0000256" key="1">
    <source>
        <dbReference type="ARBA" id="ARBA00022777"/>
    </source>
</evidence>
<dbReference type="GO" id="GO:0015937">
    <property type="term" value="P:coenzyme A biosynthetic process"/>
    <property type="evidence" value="ECO:0007669"/>
    <property type="project" value="UniProtKB-KW"/>
</dbReference>
<protein>
    <recommendedName>
        <fullName evidence="5">GrpB family protein</fullName>
    </recommendedName>
</protein>
<evidence type="ECO:0000256" key="2">
    <source>
        <dbReference type="ARBA" id="ARBA00022993"/>
    </source>
</evidence>
<keyword evidence="4" id="KW-1185">Reference proteome</keyword>
<dbReference type="SUPFAM" id="SSF81301">
    <property type="entry name" value="Nucleotidyltransferase"/>
    <property type="match status" value="1"/>
</dbReference>
<organism evidence="3 4">
    <name type="scientific">Mycobacterium dioxanotrophicus</name>
    <dbReference type="NCBI Taxonomy" id="482462"/>
    <lineage>
        <taxon>Bacteria</taxon>
        <taxon>Bacillati</taxon>
        <taxon>Actinomycetota</taxon>
        <taxon>Actinomycetes</taxon>
        <taxon>Mycobacteriales</taxon>
        <taxon>Mycobacteriaceae</taxon>
        <taxon>Mycobacterium</taxon>
    </lineage>
</organism>
<keyword evidence="1" id="KW-0808">Transferase</keyword>
<dbReference type="Gene3D" id="3.30.460.10">
    <property type="entry name" value="Beta Polymerase, domain 2"/>
    <property type="match status" value="1"/>
</dbReference>
<dbReference type="Pfam" id="PF04229">
    <property type="entry name" value="GrpB"/>
    <property type="match status" value="1"/>
</dbReference>
<sequence length="236" mass="25966">MLPNSLADFAVRVPATQSLYATTSLTFSPWPVGPSLLATGAVLTAASQPRPISPRRATDSPWSNWATETIEIVDADPDWEAQGKRLCDNLQALLAPWLVARIEHVGSTAIPGLPAKPIIDLQAAVAHLDASDSMAAVLSKHDWHYVTPDLDRRPWRRFFVKVNEGHRSAHLHIMTTDSARWHQQIAFRDALRADPSTTANYAALKRSLAAEHGDDREAYSAAKYSFIQAVLNARSD</sequence>
<dbReference type="GO" id="GO:0016301">
    <property type="term" value="F:kinase activity"/>
    <property type="evidence" value="ECO:0007669"/>
    <property type="project" value="UniProtKB-KW"/>
</dbReference>
<dbReference type="EMBL" id="CP020809">
    <property type="protein sequence ID" value="ART67335.1"/>
    <property type="molecule type" value="Genomic_DNA"/>
</dbReference>
<evidence type="ECO:0000313" key="3">
    <source>
        <dbReference type="EMBL" id="ART67335.1"/>
    </source>
</evidence>
<dbReference type="InterPro" id="IPR007344">
    <property type="entry name" value="GrpB/CoaE"/>
</dbReference>